<name>A0A7S3VGI7_9STRA</name>
<accession>A0A7S3VGI7</accession>
<dbReference type="AlphaFoldDB" id="A0A7S3VGI7"/>
<sequence length="274" mass="30814">MDWFPMTNEKKLQRILADGAGVEITDSDLNAISMSRQALTAAPPLEALKSDIIANKMGKWSWYHAFPQDGYMYDGTRDMTDRQRAGEYVRYMLTIQKWGLQHEDEQISSHFSKRKCPCTGKDPLSSWAFLTKNIAEKFLNENTVGGSKAHGPTAKGYLNAINSQISIQKIMCDFLLGHGKVQNELLRRRGVGDSGIEGIEQETEMPIREQKGAQNAHEKHIVQAHNLSQWRMSYADALRGVSSNKAEDERVPTASVSTGRCKRVSWKLDPAVKE</sequence>
<organism evidence="1">
    <name type="scientific">Chaetoceros debilis</name>
    <dbReference type="NCBI Taxonomy" id="122233"/>
    <lineage>
        <taxon>Eukaryota</taxon>
        <taxon>Sar</taxon>
        <taxon>Stramenopiles</taxon>
        <taxon>Ochrophyta</taxon>
        <taxon>Bacillariophyta</taxon>
        <taxon>Coscinodiscophyceae</taxon>
        <taxon>Chaetocerotophycidae</taxon>
        <taxon>Chaetocerotales</taxon>
        <taxon>Chaetocerotaceae</taxon>
        <taxon>Chaetoceros</taxon>
    </lineage>
</organism>
<gene>
    <name evidence="1" type="ORF">CDEB00056_LOCUS23135</name>
</gene>
<reference evidence="1" key="1">
    <citation type="submission" date="2021-01" db="EMBL/GenBank/DDBJ databases">
        <authorList>
            <person name="Corre E."/>
            <person name="Pelletier E."/>
            <person name="Niang G."/>
            <person name="Scheremetjew M."/>
            <person name="Finn R."/>
            <person name="Kale V."/>
            <person name="Holt S."/>
            <person name="Cochrane G."/>
            <person name="Meng A."/>
            <person name="Brown T."/>
            <person name="Cohen L."/>
        </authorList>
    </citation>
    <scope>NUCLEOTIDE SEQUENCE</scope>
    <source>
        <strain evidence="1">MM31A-1</strain>
    </source>
</reference>
<dbReference type="EMBL" id="HBIO01030167">
    <property type="protein sequence ID" value="CAE0478282.1"/>
    <property type="molecule type" value="Transcribed_RNA"/>
</dbReference>
<evidence type="ECO:0000313" key="1">
    <source>
        <dbReference type="EMBL" id="CAE0478282.1"/>
    </source>
</evidence>
<protein>
    <submittedName>
        <fullName evidence="1">Uncharacterized protein</fullName>
    </submittedName>
</protein>
<proteinExistence type="predicted"/>